<proteinExistence type="predicted"/>
<evidence type="ECO:0008006" key="4">
    <source>
        <dbReference type="Google" id="ProtNLM"/>
    </source>
</evidence>
<dbReference type="EMBL" id="JADQAZ010000002">
    <property type="protein sequence ID" value="MBT0957807.1"/>
    <property type="molecule type" value="Genomic_DNA"/>
</dbReference>
<sequence length="202" mass="20570">MKHIITVAAFVALGTAAHAQDAFITQVGDGNAGANVQTVAPAGGNVQVIQQVGETGNFFGNAPANNNAVQLVRGSNNDAFTYQDTSNGAGGSNTSLIIQTEDYDFGLFVPVSSTIASNNTAITVQDQSSGPFGHNFVAQTLQVGDNNTAINWQETMGFSGNAVGILNPTLHMPTLTQTATPAAVPTGYANVPAPLGGSVAAY</sequence>
<evidence type="ECO:0000313" key="3">
    <source>
        <dbReference type="Proteomes" id="UP001315686"/>
    </source>
</evidence>
<feature type="signal peptide" evidence="1">
    <location>
        <begin position="1"/>
        <end position="19"/>
    </location>
</feature>
<feature type="chain" id="PRO_5042950782" description="Curlin associated repeat-containing protein" evidence="1">
    <location>
        <begin position="20"/>
        <end position="202"/>
    </location>
</feature>
<dbReference type="AlphaFoldDB" id="A0AAP2G8C8"/>
<dbReference type="RefSeq" id="WP_327794030.1">
    <property type="nucleotide sequence ID" value="NZ_JADQAZ010000002.1"/>
</dbReference>
<evidence type="ECO:0000256" key="1">
    <source>
        <dbReference type="SAM" id="SignalP"/>
    </source>
</evidence>
<organism evidence="2 3">
    <name type="scientific">Harenicola maris</name>
    <dbReference type="NCBI Taxonomy" id="2841044"/>
    <lineage>
        <taxon>Bacteria</taxon>
        <taxon>Pseudomonadati</taxon>
        <taxon>Pseudomonadota</taxon>
        <taxon>Alphaproteobacteria</taxon>
        <taxon>Rhodobacterales</taxon>
        <taxon>Paracoccaceae</taxon>
        <taxon>Harenicola</taxon>
    </lineage>
</organism>
<keyword evidence="3" id="KW-1185">Reference proteome</keyword>
<reference evidence="2 3" key="1">
    <citation type="journal article" date="2021" name="Arch. Microbiol.">
        <title>Harenicola maris gen. nov., sp. nov. isolated from the Sea of Japan shallow sediments.</title>
        <authorList>
            <person name="Romanenko L.A."/>
            <person name="Kurilenko V.V."/>
            <person name="Chernysheva N.Y."/>
            <person name="Tekutyeva L.A."/>
            <person name="Velansky P.V."/>
            <person name="Svetashev V.I."/>
            <person name="Isaeva M.P."/>
        </authorList>
    </citation>
    <scope>NUCLEOTIDE SEQUENCE [LARGE SCALE GENOMIC DNA]</scope>
    <source>
        <strain evidence="2 3">KMM 3653</strain>
    </source>
</reference>
<accession>A0AAP2G8C8</accession>
<gene>
    <name evidence="2" type="ORF">IV417_10435</name>
</gene>
<dbReference type="Proteomes" id="UP001315686">
    <property type="component" value="Unassembled WGS sequence"/>
</dbReference>
<comment type="caution">
    <text evidence="2">The sequence shown here is derived from an EMBL/GenBank/DDBJ whole genome shotgun (WGS) entry which is preliminary data.</text>
</comment>
<evidence type="ECO:0000313" key="2">
    <source>
        <dbReference type="EMBL" id="MBT0957807.1"/>
    </source>
</evidence>
<protein>
    <recommendedName>
        <fullName evidence="4">Curlin associated repeat-containing protein</fullName>
    </recommendedName>
</protein>
<name>A0AAP2G8C8_9RHOB</name>
<keyword evidence="1" id="KW-0732">Signal</keyword>